<dbReference type="InterPro" id="IPR006860">
    <property type="entry name" value="FecR"/>
</dbReference>
<proteinExistence type="predicted"/>
<accession>A0ABW5KMB9</accession>
<evidence type="ECO:0000256" key="1">
    <source>
        <dbReference type="SAM" id="Phobius"/>
    </source>
</evidence>
<organism evidence="4 5">
    <name type="scientific">Sphingobacterium suaedae</name>
    <dbReference type="NCBI Taxonomy" id="1686402"/>
    <lineage>
        <taxon>Bacteria</taxon>
        <taxon>Pseudomonadati</taxon>
        <taxon>Bacteroidota</taxon>
        <taxon>Sphingobacteriia</taxon>
        <taxon>Sphingobacteriales</taxon>
        <taxon>Sphingobacteriaceae</taxon>
        <taxon>Sphingobacterium</taxon>
    </lineage>
</organism>
<protein>
    <submittedName>
        <fullName evidence="4">FecR family protein</fullName>
    </submittedName>
</protein>
<evidence type="ECO:0000313" key="5">
    <source>
        <dbReference type="Proteomes" id="UP001597545"/>
    </source>
</evidence>
<dbReference type="EMBL" id="JBHULR010000020">
    <property type="protein sequence ID" value="MFD2549781.1"/>
    <property type="molecule type" value="Genomic_DNA"/>
</dbReference>
<sequence>MNEDHFYELVHKYLKQEMSAEEQFFLEKNLEEDAQRRLLFDTITKSNVKKSSLPELQSKFDKVISSENNTFPTLQKRWLKFPIYKIALAAAVVGAILLFLVPRLQNVAIDDQALAKTIHTKNAERKKITLPDSTEVWLNGGSTISYLPSFGKTDRTIELDGEAFFDVTPNKDLPMIIAAKGIKVKVVGTSFNIKSYRDEDSYEASLVEGKIELYVSDKRKSTTQVYHLVPGEKIKILDNTLSHNQEKLSIPEQREFREYEILRSSFGKENPDETPSEIAWKEEKLAFDSEALSTALLKMEKWYDTKIELQNTALTNLSVTGTFTEKSVEDLLKVLQLGGAQFKYKKIDQRIIIY</sequence>
<evidence type="ECO:0000313" key="4">
    <source>
        <dbReference type="EMBL" id="MFD2549781.1"/>
    </source>
</evidence>
<comment type="caution">
    <text evidence="4">The sequence shown here is derived from an EMBL/GenBank/DDBJ whole genome shotgun (WGS) entry which is preliminary data.</text>
</comment>
<dbReference type="Pfam" id="PF16344">
    <property type="entry name" value="FecR_C"/>
    <property type="match status" value="1"/>
</dbReference>
<keyword evidence="1" id="KW-1133">Transmembrane helix</keyword>
<dbReference type="Gene3D" id="2.60.120.1440">
    <property type="match status" value="1"/>
</dbReference>
<feature type="transmembrane region" description="Helical" evidence="1">
    <location>
        <begin position="83"/>
        <end position="101"/>
    </location>
</feature>
<name>A0ABW5KMB9_9SPHI</name>
<dbReference type="RefSeq" id="WP_380906098.1">
    <property type="nucleotide sequence ID" value="NZ_JBHUEG010000019.1"/>
</dbReference>
<feature type="domain" description="Protein FecR C-terminal" evidence="3">
    <location>
        <begin position="284"/>
        <end position="353"/>
    </location>
</feature>
<dbReference type="PANTHER" id="PTHR30273:SF2">
    <property type="entry name" value="PROTEIN FECR"/>
    <property type="match status" value="1"/>
</dbReference>
<feature type="domain" description="FecR protein" evidence="2">
    <location>
        <begin position="117"/>
        <end position="212"/>
    </location>
</feature>
<gene>
    <name evidence="4" type="ORF">ACFSR5_19205</name>
</gene>
<reference evidence="5" key="1">
    <citation type="journal article" date="2019" name="Int. J. Syst. Evol. Microbiol.">
        <title>The Global Catalogue of Microorganisms (GCM) 10K type strain sequencing project: providing services to taxonomists for standard genome sequencing and annotation.</title>
        <authorList>
            <consortium name="The Broad Institute Genomics Platform"/>
            <consortium name="The Broad Institute Genome Sequencing Center for Infectious Disease"/>
            <person name="Wu L."/>
            <person name="Ma J."/>
        </authorList>
    </citation>
    <scope>NUCLEOTIDE SEQUENCE [LARGE SCALE GENOMIC DNA]</scope>
    <source>
        <strain evidence="5">KCTC 42662</strain>
    </source>
</reference>
<keyword evidence="1" id="KW-0812">Transmembrane</keyword>
<dbReference type="PIRSF" id="PIRSF018266">
    <property type="entry name" value="FecR"/>
    <property type="match status" value="1"/>
</dbReference>
<evidence type="ECO:0000259" key="3">
    <source>
        <dbReference type="Pfam" id="PF16344"/>
    </source>
</evidence>
<dbReference type="PANTHER" id="PTHR30273">
    <property type="entry name" value="PERIPLASMIC SIGNAL SENSOR AND SIGMA FACTOR ACTIVATOR FECR-RELATED"/>
    <property type="match status" value="1"/>
</dbReference>
<evidence type="ECO:0000259" key="2">
    <source>
        <dbReference type="Pfam" id="PF04773"/>
    </source>
</evidence>
<keyword evidence="5" id="KW-1185">Reference proteome</keyword>
<dbReference type="Pfam" id="PF04773">
    <property type="entry name" value="FecR"/>
    <property type="match status" value="1"/>
</dbReference>
<dbReference type="InterPro" id="IPR012373">
    <property type="entry name" value="Ferrdict_sens_TM"/>
</dbReference>
<dbReference type="InterPro" id="IPR032508">
    <property type="entry name" value="FecR_C"/>
</dbReference>
<dbReference type="Proteomes" id="UP001597545">
    <property type="component" value="Unassembled WGS sequence"/>
</dbReference>
<keyword evidence="1" id="KW-0472">Membrane</keyword>
<dbReference type="Gene3D" id="3.55.50.30">
    <property type="match status" value="1"/>
</dbReference>